<sequence>VCLDFLHKQLSSLLGHDFDISQCQILSAGDCDREMSVIITEQILCIAPFHVKRESGPDSSDEKFAFQAPTTCVNSQRLLRGLQLPRPLLLE</sequence>
<organism evidence="1">
    <name type="scientific">Arion vulgaris</name>
    <dbReference type="NCBI Taxonomy" id="1028688"/>
    <lineage>
        <taxon>Eukaryota</taxon>
        <taxon>Metazoa</taxon>
        <taxon>Spiralia</taxon>
        <taxon>Lophotrochozoa</taxon>
        <taxon>Mollusca</taxon>
        <taxon>Gastropoda</taxon>
        <taxon>Heterobranchia</taxon>
        <taxon>Euthyneura</taxon>
        <taxon>Panpulmonata</taxon>
        <taxon>Eupulmonata</taxon>
        <taxon>Stylommatophora</taxon>
        <taxon>Helicina</taxon>
        <taxon>Arionoidea</taxon>
        <taxon>Arionidae</taxon>
        <taxon>Arion</taxon>
    </lineage>
</organism>
<name>A0A0B7C1F0_9EUPU</name>
<feature type="non-terminal residue" evidence="1">
    <location>
        <position position="1"/>
    </location>
</feature>
<accession>A0A0B7C1F0</accession>
<protein>
    <submittedName>
        <fullName evidence="1">Uncharacterized protein</fullName>
    </submittedName>
</protein>
<gene>
    <name evidence="1" type="primary">ORF220931</name>
</gene>
<dbReference type="EMBL" id="HACG01052433">
    <property type="protein sequence ID" value="CEK99304.1"/>
    <property type="molecule type" value="Transcribed_RNA"/>
</dbReference>
<dbReference type="AlphaFoldDB" id="A0A0B7C1F0"/>
<reference evidence="1" key="1">
    <citation type="submission" date="2014-12" db="EMBL/GenBank/DDBJ databases">
        <title>Insight into the proteome of Arion vulgaris.</title>
        <authorList>
            <person name="Aradska J."/>
            <person name="Bulat T."/>
            <person name="Smidak R."/>
            <person name="Sarate P."/>
            <person name="Gangsoo J."/>
            <person name="Sialana F."/>
            <person name="Bilban M."/>
            <person name="Lubec G."/>
        </authorList>
    </citation>
    <scope>NUCLEOTIDE SEQUENCE</scope>
    <source>
        <tissue evidence="1">Skin</tissue>
    </source>
</reference>
<feature type="non-terminal residue" evidence="1">
    <location>
        <position position="91"/>
    </location>
</feature>
<evidence type="ECO:0000313" key="1">
    <source>
        <dbReference type="EMBL" id="CEK99304.1"/>
    </source>
</evidence>
<proteinExistence type="predicted"/>